<dbReference type="Gene3D" id="2.60.120.620">
    <property type="entry name" value="q2cbj1_9rhob like domain"/>
    <property type="match status" value="1"/>
</dbReference>
<protein>
    <recommendedName>
        <fullName evidence="3">Prolyl 4-hydroxylase alpha subunit Fe(2+) 2OG dioxygenase domain-containing protein</fullName>
    </recommendedName>
</protein>
<sequence length="786" mass="87084">MDIRSGIDIREELENVLDTEDDFEASFAFKQEYSAAPNPSLDIEPIGTVGLPLNQHDAMAIKSVANQAPFGKGERTVVDKSVRDTWEINASLVHFRNPNWEGFMTDIVKSACKALGVNYAASAPRCELYKLLLYETGSHFLPHVDTEKVDGMFATIIVVLPSEFTGGEAHLSHGTLSTVYNTSNGSAYQTTALAWYTDVTHEIKPITSGHRLALSYNLIHTTQSLRPALSMNKTFTDKVRAVLTAWNEHLEKGSHVPEKLLYLLDHQYSQANLRASALKGSDDRKIGLLETVANDLGFRLGLASIVCHLEGLSDDTGYSSHVDFIEVTSRHASISDFVDLNGIAIADDIEFDEESETIPSSLVEDVEAGECEDEDNEGYTGNEAGSLERWYRRTVLIIWPDAKDCNVRFGGHNFNLALKKISEPEISESIRSKILDYLLREASIDIAGVANAVSSFALSKHDLELWNRCIRACGTTNGFCQFKSQTLIEAANMFGFVNVKHSLDILFEGDSSNQRRYSVLKHLREWGMGDSTAKPWVEEKTASFLKTIAKPTHEEYMLFVELTIDYGGVGFLRESLLPQIMDQVDAVFVISLATELAKNTQLPQSEVRATVITELLISAISKTNFAASPPQNPPYVSRSFGFLNVRNTATTPEQHPVLVSIQNLVGICYTLERQELTNLILERLADSLGNLQDSERHKRIKEVVTPTLKLLEEKRKSAGGDSPVLNLNKLLNAAIDNYFVAISSNTILSFDRLTVKTLLRALVSQGAYGYPVHTGPTEVIADPSKR</sequence>
<organism evidence="1 2">
    <name type="scientific">Cerrena zonata</name>
    <dbReference type="NCBI Taxonomy" id="2478898"/>
    <lineage>
        <taxon>Eukaryota</taxon>
        <taxon>Fungi</taxon>
        <taxon>Dikarya</taxon>
        <taxon>Basidiomycota</taxon>
        <taxon>Agaricomycotina</taxon>
        <taxon>Agaricomycetes</taxon>
        <taxon>Polyporales</taxon>
        <taxon>Cerrenaceae</taxon>
        <taxon>Cerrena</taxon>
    </lineage>
</organism>
<gene>
    <name evidence="1" type="ORF">QCA50_000900</name>
</gene>
<reference evidence="1 2" key="1">
    <citation type="submission" date="2022-09" db="EMBL/GenBank/DDBJ databases">
        <authorList>
            <person name="Palmer J.M."/>
        </authorList>
    </citation>
    <scope>NUCLEOTIDE SEQUENCE [LARGE SCALE GENOMIC DNA]</scope>
    <source>
        <strain evidence="1 2">DSM 7382</strain>
    </source>
</reference>
<dbReference type="AlphaFoldDB" id="A0AAW0GU46"/>
<dbReference type="PANTHER" id="PTHR33099:SF7">
    <property type="entry name" value="MYND-TYPE DOMAIN-CONTAINING PROTEIN"/>
    <property type="match status" value="1"/>
</dbReference>
<evidence type="ECO:0000313" key="1">
    <source>
        <dbReference type="EMBL" id="KAK7696247.1"/>
    </source>
</evidence>
<proteinExistence type="predicted"/>
<name>A0AAW0GU46_9APHY</name>
<evidence type="ECO:0000313" key="2">
    <source>
        <dbReference type="Proteomes" id="UP001385951"/>
    </source>
</evidence>
<dbReference type="Proteomes" id="UP001385951">
    <property type="component" value="Unassembled WGS sequence"/>
</dbReference>
<dbReference type="PANTHER" id="PTHR33099">
    <property type="entry name" value="FE2OG DIOXYGENASE DOMAIN-CONTAINING PROTEIN"/>
    <property type="match status" value="1"/>
</dbReference>
<keyword evidence="2" id="KW-1185">Reference proteome</keyword>
<dbReference type="EMBL" id="JASBNA010000001">
    <property type="protein sequence ID" value="KAK7696247.1"/>
    <property type="molecule type" value="Genomic_DNA"/>
</dbReference>
<accession>A0AAW0GU46</accession>
<comment type="caution">
    <text evidence="1">The sequence shown here is derived from an EMBL/GenBank/DDBJ whole genome shotgun (WGS) entry which is preliminary data.</text>
</comment>
<evidence type="ECO:0008006" key="3">
    <source>
        <dbReference type="Google" id="ProtNLM"/>
    </source>
</evidence>